<evidence type="ECO:0000259" key="15">
    <source>
        <dbReference type="Pfam" id="PF00593"/>
    </source>
</evidence>
<dbReference type="Proteomes" id="UP000477680">
    <property type="component" value="Chromosome"/>
</dbReference>
<evidence type="ECO:0000256" key="9">
    <source>
        <dbReference type="ARBA" id="ARBA00023077"/>
    </source>
</evidence>
<feature type="domain" description="TonB-dependent receptor plug" evidence="16">
    <location>
        <begin position="47"/>
        <end position="152"/>
    </location>
</feature>
<proteinExistence type="inferred from homology"/>
<keyword evidence="9 14" id="KW-0798">TonB box</keyword>
<dbReference type="InterPro" id="IPR010917">
    <property type="entry name" value="TonB_rcpt_CS"/>
</dbReference>
<keyword evidence="2 12" id="KW-0813">Transport</keyword>
<name>A0A6C0U3T6_9GAMM</name>
<evidence type="ECO:0000256" key="5">
    <source>
        <dbReference type="ARBA" id="ARBA00022692"/>
    </source>
</evidence>
<keyword evidence="5 12" id="KW-0812">Transmembrane</keyword>
<comment type="similarity">
    <text evidence="12 14">Belongs to the TonB-dependent receptor family.</text>
</comment>
<dbReference type="PANTHER" id="PTHR32552">
    <property type="entry name" value="FERRICHROME IRON RECEPTOR-RELATED"/>
    <property type="match status" value="1"/>
</dbReference>
<comment type="subcellular location">
    <subcellularLocation>
        <location evidence="1 12">Cell outer membrane</location>
        <topology evidence="1 12">Multi-pass membrane protein</topology>
    </subcellularLocation>
</comment>
<reference evidence="17 18" key="1">
    <citation type="submission" date="2020-02" db="EMBL/GenBank/DDBJ databases">
        <title>Genome sequencing for Kineobactrum sp. M2.</title>
        <authorList>
            <person name="Park S.-J."/>
        </authorList>
    </citation>
    <scope>NUCLEOTIDE SEQUENCE [LARGE SCALE GENOMIC DNA]</scope>
    <source>
        <strain evidence="17 18">M2</strain>
    </source>
</reference>
<evidence type="ECO:0000256" key="8">
    <source>
        <dbReference type="ARBA" id="ARBA00023065"/>
    </source>
</evidence>
<dbReference type="InterPro" id="IPR036942">
    <property type="entry name" value="Beta-barrel_TonB_sf"/>
</dbReference>
<feature type="short sequence motif" description="TonB C-terminal box" evidence="13">
    <location>
        <begin position="800"/>
        <end position="817"/>
    </location>
</feature>
<dbReference type="InterPro" id="IPR039426">
    <property type="entry name" value="TonB-dep_rcpt-like"/>
</dbReference>
<organism evidence="17 18">
    <name type="scientific">Kineobactrum salinum</name>
    <dbReference type="NCBI Taxonomy" id="2708301"/>
    <lineage>
        <taxon>Bacteria</taxon>
        <taxon>Pseudomonadati</taxon>
        <taxon>Pseudomonadota</taxon>
        <taxon>Gammaproteobacteria</taxon>
        <taxon>Cellvibrionales</taxon>
        <taxon>Halieaceae</taxon>
        <taxon>Kineobactrum</taxon>
    </lineage>
</organism>
<keyword evidence="4" id="KW-0410">Iron transport</keyword>
<evidence type="ECO:0000256" key="10">
    <source>
        <dbReference type="ARBA" id="ARBA00023136"/>
    </source>
</evidence>
<dbReference type="EMBL" id="CP048711">
    <property type="protein sequence ID" value="QIB66771.1"/>
    <property type="molecule type" value="Genomic_DNA"/>
</dbReference>
<evidence type="ECO:0000256" key="11">
    <source>
        <dbReference type="ARBA" id="ARBA00023237"/>
    </source>
</evidence>
<evidence type="ECO:0000256" key="14">
    <source>
        <dbReference type="RuleBase" id="RU003357"/>
    </source>
</evidence>
<keyword evidence="11 12" id="KW-0998">Cell outer membrane</keyword>
<keyword evidence="8" id="KW-0406">Ion transport</keyword>
<accession>A0A6C0U3T6</accession>
<evidence type="ECO:0000256" key="13">
    <source>
        <dbReference type="PROSITE-ProRule" id="PRU10144"/>
    </source>
</evidence>
<dbReference type="InterPro" id="IPR012910">
    <property type="entry name" value="Plug_dom"/>
</dbReference>
<evidence type="ECO:0000259" key="16">
    <source>
        <dbReference type="Pfam" id="PF07715"/>
    </source>
</evidence>
<dbReference type="PROSITE" id="PS01156">
    <property type="entry name" value="TONB_DEPENDENT_REC_2"/>
    <property type="match status" value="1"/>
</dbReference>
<dbReference type="KEGG" id="kim:G3T16_16585"/>
<evidence type="ECO:0000256" key="6">
    <source>
        <dbReference type="ARBA" id="ARBA00022729"/>
    </source>
</evidence>
<protein>
    <submittedName>
        <fullName evidence="17">TonB-dependent receptor</fullName>
    </submittedName>
</protein>
<dbReference type="Pfam" id="PF07715">
    <property type="entry name" value="Plug"/>
    <property type="match status" value="1"/>
</dbReference>
<dbReference type="GO" id="GO:0009279">
    <property type="term" value="C:cell outer membrane"/>
    <property type="evidence" value="ECO:0007669"/>
    <property type="project" value="UniProtKB-SubCell"/>
</dbReference>
<dbReference type="PROSITE" id="PS52016">
    <property type="entry name" value="TONB_DEPENDENT_REC_3"/>
    <property type="match status" value="1"/>
</dbReference>
<evidence type="ECO:0000256" key="2">
    <source>
        <dbReference type="ARBA" id="ARBA00022448"/>
    </source>
</evidence>
<dbReference type="InterPro" id="IPR000531">
    <property type="entry name" value="Beta-barrel_TonB"/>
</dbReference>
<keyword evidence="10 12" id="KW-0472">Membrane</keyword>
<evidence type="ECO:0000313" key="17">
    <source>
        <dbReference type="EMBL" id="QIB66771.1"/>
    </source>
</evidence>
<evidence type="ECO:0000256" key="1">
    <source>
        <dbReference type="ARBA" id="ARBA00004571"/>
    </source>
</evidence>
<dbReference type="GO" id="GO:0006826">
    <property type="term" value="P:iron ion transport"/>
    <property type="evidence" value="ECO:0007669"/>
    <property type="project" value="UniProtKB-KW"/>
</dbReference>
<evidence type="ECO:0000313" key="18">
    <source>
        <dbReference type="Proteomes" id="UP000477680"/>
    </source>
</evidence>
<evidence type="ECO:0000256" key="4">
    <source>
        <dbReference type="ARBA" id="ARBA00022496"/>
    </source>
</evidence>
<evidence type="ECO:0000256" key="7">
    <source>
        <dbReference type="ARBA" id="ARBA00023004"/>
    </source>
</evidence>
<sequence length="817" mass="89309">MSRFKTLTQLYSCGIAAALGVGATGQVAAQIEEVVVTAQKRAQGINDLGITVNAFAGETLRDLGILSAEDIATYTPGLSVNAAGATGVPVYTIRGVGFQDLTTSSSSTVGIYFDEVAIPYTVMSRGALFDIQRVEVLKGPQGDLYGRNTTAGQINYISNKPTDQFEAGILGSYGRFQELNVEGHVSGPLTEGVQGRFAFRTVQSGEGWQKSLTRPGDTLGEKDVMAVRGQLNFDLNQDASLLISASYGDDRSDNMAQTAYDGRDIGIEEFSVPYNGLDQYRLPTGSNFGETPPWYSTGDNRRADWTNEWTSPLNGETVSLRPERDNQRYGIYGKLEWNLDWATLTSITSYDEFERSETNDVDGTHLSIQENINITDLSVFSQELRLSGESNKMFWIAGLYYSEDEVDEFYNFFMQDALFGDGAAAWGLPLPFASNPIYRLHTKYKQETESAAAFGRVEYQLTDRVRLTLGARYTEEKRDWAGCTFDAGDGSLASFWNAQFGSTLQPGDCGTLNDIAGSPTNISSVAGTPRVNEAFQVFETDISTEKWMWRAGLDYAFSGDLLGYATISTGFKSGGFNGNNSNTTAQLQPYKPEELTAYELGLKSTLLDGNMQLNIAGFFYDYEDKQESERSITPVGAIGGLGNVPKSEITGLEFDLQWTPVSGLVIAAGASWLETEIKRWDAVVDGTFDFATGQVSEVITVDASGQELPQAPELSYNILATYEWSVGNGLVASISGDMNYTDDMPDPVRPQNSVESYTLYNARLGLGNAAGDWRALLWSRNLTDEYYYPAAFGGVNGGFARSVGMPRTYGVSLEYNF</sequence>
<keyword evidence="7" id="KW-0408">Iron</keyword>
<dbReference type="SUPFAM" id="SSF56935">
    <property type="entry name" value="Porins"/>
    <property type="match status" value="1"/>
</dbReference>
<keyword evidence="17" id="KW-0675">Receptor</keyword>
<dbReference type="AlphaFoldDB" id="A0A6C0U3T6"/>
<evidence type="ECO:0000256" key="3">
    <source>
        <dbReference type="ARBA" id="ARBA00022452"/>
    </source>
</evidence>
<feature type="domain" description="TonB-dependent receptor-like beta-barrel" evidence="15">
    <location>
        <begin position="267"/>
        <end position="778"/>
    </location>
</feature>
<keyword evidence="18" id="KW-1185">Reference proteome</keyword>
<evidence type="ECO:0000256" key="12">
    <source>
        <dbReference type="PROSITE-ProRule" id="PRU01360"/>
    </source>
</evidence>
<dbReference type="Gene3D" id="2.40.170.20">
    <property type="entry name" value="TonB-dependent receptor, beta-barrel domain"/>
    <property type="match status" value="1"/>
</dbReference>
<dbReference type="PANTHER" id="PTHR32552:SF81">
    <property type="entry name" value="TONB-DEPENDENT OUTER MEMBRANE RECEPTOR"/>
    <property type="match status" value="1"/>
</dbReference>
<dbReference type="Pfam" id="PF00593">
    <property type="entry name" value="TonB_dep_Rec_b-barrel"/>
    <property type="match status" value="1"/>
</dbReference>
<keyword evidence="6" id="KW-0732">Signal</keyword>
<keyword evidence="3 12" id="KW-1134">Transmembrane beta strand</keyword>
<gene>
    <name evidence="17" type="ORF">G3T16_16585</name>
</gene>
<dbReference type="RefSeq" id="WP_163496205.1">
    <property type="nucleotide sequence ID" value="NZ_CP048711.1"/>
</dbReference>